<gene>
    <name evidence="11" type="ORF">BQ2448_2475</name>
</gene>
<accession>A0A238F8D0</accession>
<evidence type="ECO:0000313" key="12">
    <source>
        <dbReference type="Proteomes" id="UP000198372"/>
    </source>
</evidence>
<evidence type="ECO:0000256" key="5">
    <source>
        <dbReference type="ARBA" id="ARBA00022729"/>
    </source>
</evidence>
<evidence type="ECO:0000256" key="3">
    <source>
        <dbReference type="ARBA" id="ARBA00022670"/>
    </source>
</evidence>
<dbReference type="PANTHER" id="PTHR12147:SF56">
    <property type="entry name" value="AMINOPEPTIDASE YDR415C-RELATED"/>
    <property type="match status" value="1"/>
</dbReference>
<dbReference type="Pfam" id="PF04389">
    <property type="entry name" value="Peptidase_M28"/>
    <property type="match status" value="1"/>
</dbReference>
<dbReference type="InterPro" id="IPR045175">
    <property type="entry name" value="M28_fam"/>
</dbReference>
<dbReference type="GO" id="GO:0008235">
    <property type="term" value="F:metalloexopeptidase activity"/>
    <property type="evidence" value="ECO:0007669"/>
    <property type="project" value="InterPro"/>
</dbReference>
<evidence type="ECO:0000256" key="4">
    <source>
        <dbReference type="ARBA" id="ARBA00022723"/>
    </source>
</evidence>
<evidence type="ECO:0000256" key="8">
    <source>
        <dbReference type="ARBA" id="ARBA00043962"/>
    </source>
</evidence>
<feature type="chain" id="PRO_5011834674" description="Peptide hydrolase" evidence="9">
    <location>
        <begin position="20"/>
        <end position="426"/>
    </location>
</feature>
<dbReference type="OrthoDB" id="2214at2759"/>
<feature type="signal peptide" evidence="9">
    <location>
        <begin position="1"/>
        <end position="19"/>
    </location>
</feature>
<dbReference type="EC" id="3.4.-.-" evidence="9"/>
<evidence type="ECO:0000256" key="9">
    <source>
        <dbReference type="RuleBase" id="RU361240"/>
    </source>
</evidence>
<keyword evidence="4 9" id="KW-0479">Metal-binding</keyword>
<evidence type="ECO:0000313" key="11">
    <source>
        <dbReference type="EMBL" id="SCV69455.1"/>
    </source>
</evidence>
<keyword evidence="2" id="KW-0031">Aminopeptidase</keyword>
<dbReference type="EMBL" id="FMSP01000004">
    <property type="protein sequence ID" value="SCV69455.1"/>
    <property type="molecule type" value="Genomic_DNA"/>
</dbReference>
<dbReference type="Proteomes" id="UP000198372">
    <property type="component" value="Unassembled WGS sequence"/>
</dbReference>
<dbReference type="GO" id="GO:0004177">
    <property type="term" value="F:aminopeptidase activity"/>
    <property type="evidence" value="ECO:0007669"/>
    <property type="project" value="UniProtKB-KW"/>
</dbReference>
<dbReference type="AlphaFoldDB" id="A0A238F8D0"/>
<name>A0A238F8D0_9BASI</name>
<reference evidence="12" key="1">
    <citation type="submission" date="2016-09" db="EMBL/GenBank/DDBJ databases">
        <authorList>
            <person name="Jeantristanb JTB J.-T."/>
            <person name="Ricardo R."/>
        </authorList>
    </citation>
    <scope>NUCLEOTIDE SEQUENCE [LARGE SCALE GENOMIC DNA]</scope>
</reference>
<comment type="cofactor">
    <cofactor evidence="1">
        <name>Zn(2+)</name>
        <dbReference type="ChEBI" id="CHEBI:29105"/>
    </cofactor>
</comment>
<evidence type="ECO:0000256" key="2">
    <source>
        <dbReference type="ARBA" id="ARBA00022438"/>
    </source>
</evidence>
<organism evidence="11 12">
    <name type="scientific">Microbotryum intermedium</name>
    <dbReference type="NCBI Taxonomy" id="269621"/>
    <lineage>
        <taxon>Eukaryota</taxon>
        <taxon>Fungi</taxon>
        <taxon>Dikarya</taxon>
        <taxon>Basidiomycota</taxon>
        <taxon>Pucciniomycotina</taxon>
        <taxon>Microbotryomycetes</taxon>
        <taxon>Microbotryales</taxon>
        <taxon>Microbotryaceae</taxon>
        <taxon>Microbotryum</taxon>
    </lineage>
</organism>
<keyword evidence="5 9" id="KW-0732">Signal</keyword>
<dbReference type="InterPro" id="IPR007484">
    <property type="entry name" value="Peptidase_M28"/>
</dbReference>
<evidence type="ECO:0000256" key="1">
    <source>
        <dbReference type="ARBA" id="ARBA00001947"/>
    </source>
</evidence>
<comment type="similarity">
    <text evidence="8">Belongs to the peptidase M28 family. M28E subfamily.</text>
</comment>
<evidence type="ECO:0000256" key="6">
    <source>
        <dbReference type="ARBA" id="ARBA00022801"/>
    </source>
</evidence>
<protein>
    <recommendedName>
        <fullName evidence="9">Peptide hydrolase</fullName>
        <ecNumber evidence="9">3.4.-.-</ecNumber>
    </recommendedName>
</protein>
<dbReference type="Gene3D" id="3.40.630.10">
    <property type="entry name" value="Zn peptidases"/>
    <property type="match status" value="1"/>
</dbReference>
<dbReference type="STRING" id="269621.A0A238F8D0"/>
<feature type="domain" description="Peptidase M28" evidence="10">
    <location>
        <begin position="220"/>
        <end position="408"/>
    </location>
</feature>
<proteinExistence type="inferred from homology"/>
<keyword evidence="6 9" id="KW-0378">Hydrolase</keyword>
<dbReference type="PANTHER" id="PTHR12147">
    <property type="entry name" value="METALLOPEPTIDASE M28 FAMILY MEMBER"/>
    <property type="match status" value="1"/>
</dbReference>
<evidence type="ECO:0000256" key="7">
    <source>
        <dbReference type="ARBA" id="ARBA00022833"/>
    </source>
</evidence>
<keyword evidence="12" id="KW-1185">Reference proteome</keyword>
<keyword evidence="3 9" id="KW-0645">Protease</keyword>
<dbReference type="SUPFAM" id="SSF53187">
    <property type="entry name" value="Zn-dependent exopeptidases"/>
    <property type="match status" value="1"/>
</dbReference>
<dbReference type="GO" id="GO:0006508">
    <property type="term" value="P:proteolysis"/>
    <property type="evidence" value="ECO:0007669"/>
    <property type="project" value="UniProtKB-KW"/>
</dbReference>
<dbReference type="GO" id="GO:0046872">
    <property type="term" value="F:metal ion binding"/>
    <property type="evidence" value="ECO:0007669"/>
    <property type="project" value="UniProtKB-KW"/>
</dbReference>
<keyword evidence="7 9" id="KW-0862">Zinc</keyword>
<sequence>MRWLSLLSIPLLVSGLPQAQYPFNVDPASTLDAARLAISALSLSQPLPPSIVASLSTKLEAVDEDSQRKLREHIEALPEKRLVRFEEAGPTVELTEGAKALLTLQGIRFIDVTNEDSALLAVLKEPSYPTKLSHTNEELQPLFRRIDISTMKTFLTRFSGFYTRYYRSSTGRESQQFLLGYLKDVYASSGSKANVTFSEFEHSWTQRTIVVRFEPTEAKNPSSASIVILGAHQDSTNSLPFLRAPGADDDGSGTTTLVTAFRALVEEHFEATDVAVEFMFFSAEEGGLLGSGEVAQAYARGGKQIRAMFHMDVVAFVKTGTKPRIGVIGDNVSQPLTQFMRQLITEYAEIEYVDTACGYGCSDFASFHNIGVPAACLSEGRFKDSNTHMHSMQDTIDIPEFSFEHMAQFARVGIAYAIELGKMKKG</sequence>
<evidence type="ECO:0000259" key="10">
    <source>
        <dbReference type="Pfam" id="PF04389"/>
    </source>
</evidence>